<organism evidence="11 12">
    <name type="scientific">Aquamicrobium terrae</name>
    <dbReference type="NCBI Taxonomy" id="1324945"/>
    <lineage>
        <taxon>Bacteria</taxon>
        <taxon>Pseudomonadati</taxon>
        <taxon>Pseudomonadota</taxon>
        <taxon>Alphaproteobacteria</taxon>
        <taxon>Hyphomicrobiales</taxon>
        <taxon>Phyllobacteriaceae</taxon>
        <taxon>Aquamicrobium</taxon>
    </lineage>
</organism>
<keyword evidence="4" id="KW-1003">Cell membrane</keyword>
<evidence type="ECO:0000256" key="9">
    <source>
        <dbReference type="RuleBase" id="RU363032"/>
    </source>
</evidence>
<keyword evidence="3 9" id="KW-0813">Transport</keyword>
<keyword evidence="6 9" id="KW-0812">Transmembrane</keyword>
<evidence type="ECO:0000256" key="2">
    <source>
        <dbReference type="ARBA" id="ARBA00010072"/>
    </source>
</evidence>
<evidence type="ECO:0000256" key="1">
    <source>
        <dbReference type="ARBA" id="ARBA00004429"/>
    </source>
</evidence>
<evidence type="ECO:0000256" key="4">
    <source>
        <dbReference type="ARBA" id="ARBA00022475"/>
    </source>
</evidence>
<comment type="similarity">
    <text evidence="2">Belongs to the binding-protein-dependent transport system permease family. HisMQ subfamily.</text>
</comment>
<dbReference type="Pfam" id="PF00528">
    <property type="entry name" value="BPD_transp_1"/>
    <property type="match status" value="1"/>
</dbReference>
<dbReference type="InterPro" id="IPR010065">
    <property type="entry name" value="AA_ABC_transptr_permease_3TM"/>
</dbReference>
<proteinExistence type="inferred from homology"/>
<keyword evidence="12" id="KW-1185">Reference proteome</keyword>
<feature type="domain" description="ABC transmembrane type-1" evidence="10">
    <location>
        <begin position="15"/>
        <end position="212"/>
    </location>
</feature>
<dbReference type="PANTHER" id="PTHR30614:SF10">
    <property type="entry name" value="ARGININE ABC TRANSPORTER PERMEASE PROTEIN ARTM"/>
    <property type="match status" value="1"/>
</dbReference>
<dbReference type="SUPFAM" id="SSF161098">
    <property type="entry name" value="MetI-like"/>
    <property type="match status" value="1"/>
</dbReference>
<dbReference type="RefSeq" id="WP_354196979.1">
    <property type="nucleotide sequence ID" value="NZ_JBEPML010000012.1"/>
</dbReference>
<evidence type="ECO:0000256" key="5">
    <source>
        <dbReference type="ARBA" id="ARBA00022519"/>
    </source>
</evidence>
<feature type="transmembrane region" description="Helical" evidence="9">
    <location>
        <begin position="20"/>
        <end position="39"/>
    </location>
</feature>
<feature type="transmembrane region" description="Helical" evidence="9">
    <location>
        <begin position="51"/>
        <end position="72"/>
    </location>
</feature>
<evidence type="ECO:0000256" key="8">
    <source>
        <dbReference type="ARBA" id="ARBA00023136"/>
    </source>
</evidence>
<keyword evidence="7 9" id="KW-1133">Transmembrane helix</keyword>
<keyword evidence="5" id="KW-0997">Cell inner membrane</keyword>
<dbReference type="Proteomes" id="UP001549076">
    <property type="component" value="Unassembled WGS sequence"/>
</dbReference>
<dbReference type="NCBIfam" id="TIGR01726">
    <property type="entry name" value="HEQRo_perm_3TM"/>
    <property type="match status" value="1"/>
</dbReference>
<comment type="caution">
    <text evidence="11">The sequence shown here is derived from an EMBL/GenBank/DDBJ whole genome shotgun (WGS) entry which is preliminary data.</text>
</comment>
<evidence type="ECO:0000259" key="10">
    <source>
        <dbReference type="PROSITE" id="PS50928"/>
    </source>
</evidence>
<dbReference type="InterPro" id="IPR000515">
    <property type="entry name" value="MetI-like"/>
</dbReference>
<dbReference type="PANTHER" id="PTHR30614">
    <property type="entry name" value="MEMBRANE COMPONENT OF AMINO ACID ABC TRANSPORTER"/>
    <property type="match status" value="1"/>
</dbReference>
<dbReference type="InterPro" id="IPR043429">
    <property type="entry name" value="ArtM/GltK/GlnP/TcyL/YhdX-like"/>
</dbReference>
<feature type="transmembrane region" description="Helical" evidence="9">
    <location>
        <begin position="154"/>
        <end position="174"/>
    </location>
</feature>
<name>A0ABV2N2E8_9HYPH</name>
<dbReference type="PROSITE" id="PS50928">
    <property type="entry name" value="ABC_TM1"/>
    <property type="match status" value="1"/>
</dbReference>
<dbReference type="InterPro" id="IPR035906">
    <property type="entry name" value="MetI-like_sf"/>
</dbReference>
<feature type="transmembrane region" description="Helical" evidence="9">
    <location>
        <begin position="84"/>
        <end position="107"/>
    </location>
</feature>
<reference evidence="11 12" key="1">
    <citation type="submission" date="2024-06" db="EMBL/GenBank/DDBJ databases">
        <title>Genomic Encyclopedia of Type Strains, Phase IV (KMG-IV): sequencing the most valuable type-strain genomes for metagenomic binning, comparative biology and taxonomic classification.</title>
        <authorList>
            <person name="Goeker M."/>
        </authorList>
    </citation>
    <scope>NUCLEOTIDE SEQUENCE [LARGE SCALE GENOMIC DNA]</scope>
    <source>
        <strain evidence="11 12">DSM 27865</strain>
    </source>
</reference>
<evidence type="ECO:0000256" key="3">
    <source>
        <dbReference type="ARBA" id="ARBA00022448"/>
    </source>
</evidence>
<sequence length="246" mass="27836">MEKLIAYAHEILQGLGTTLTLFIISLMIGFVLAATVASFQIVFRGPVSRSVWMAMFAIRGVPLLLILYVVYYGFPLLPVVRETFLWSAFSSPFWCSVMCLVLVEVAFTSEIMRGAYYQTPKEQVEAARSLGLSRFQTFRVAIFPAMMRNGFPAYTTEVIMLCKSTALAFTVTVMDIMGYANEIRARTLDVYEPLLIAGTIYICLAILCRTVLAKLFSLIGLSAPEQPRSRRWWSLQTFTRNREVRT</sequence>
<accession>A0ABV2N2E8</accession>
<feature type="transmembrane region" description="Helical" evidence="9">
    <location>
        <begin position="194"/>
        <end position="221"/>
    </location>
</feature>
<dbReference type="EMBL" id="JBEPML010000012">
    <property type="protein sequence ID" value="MET3793235.1"/>
    <property type="molecule type" value="Genomic_DNA"/>
</dbReference>
<dbReference type="Gene3D" id="1.10.3720.10">
    <property type="entry name" value="MetI-like"/>
    <property type="match status" value="1"/>
</dbReference>
<evidence type="ECO:0000313" key="12">
    <source>
        <dbReference type="Proteomes" id="UP001549076"/>
    </source>
</evidence>
<comment type="subcellular location">
    <subcellularLocation>
        <location evidence="1">Cell inner membrane</location>
        <topology evidence="1">Multi-pass membrane protein</topology>
    </subcellularLocation>
    <subcellularLocation>
        <location evidence="9">Cell membrane</location>
        <topology evidence="9">Multi-pass membrane protein</topology>
    </subcellularLocation>
</comment>
<dbReference type="CDD" id="cd06261">
    <property type="entry name" value="TM_PBP2"/>
    <property type="match status" value="1"/>
</dbReference>
<evidence type="ECO:0000256" key="7">
    <source>
        <dbReference type="ARBA" id="ARBA00022989"/>
    </source>
</evidence>
<evidence type="ECO:0000313" key="11">
    <source>
        <dbReference type="EMBL" id="MET3793235.1"/>
    </source>
</evidence>
<protein>
    <submittedName>
        <fullName evidence="11">His/Glu/Gln/Arg/opine family amino acid ABC transporter permease subunit</fullName>
    </submittedName>
</protein>
<gene>
    <name evidence="11" type="ORF">ABID37_003459</name>
</gene>
<keyword evidence="8 9" id="KW-0472">Membrane</keyword>
<evidence type="ECO:0000256" key="6">
    <source>
        <dbReference type="ARBA" id="ARBA00022692"/>
    </source>
</evidence>